<gene>
    <name evidence="1" type="ORF">SAMN05443638_1042</name>
</gene>
<dbReference type="Proteomes" id="UP000184035">
    <property type="component" value="Unassembled WGS sequence"/>
</dbReference>
<dbReference type="AlphaFoldDB" id="A0A1M4U318"/>
<dbReference type="EMBL" id="FQVM01000004">
    <property type="protein sequence ID" value="SHE50917.1"/>
    <property type="molecule type" value="Genomic_DNA"/>
</dbReference>
<evidence type="ECO:0000313" key="2">
    <source>
        <dbReference type="Proteomes" id="UP000184035"/>
    </source>
</evidence>
<sequence length="144" mass="17312">MLKLVYKITNLTKIIKNNSKEDLLIEELEELNKDDFYNWIIDYFIFSGFKVNKKISNNLLEMTKEKFNYGVLILKEHIKDEDLYLLESLSYINNWDNLIILTLQKGNNNKILENINQKNINIINGEIFNIKYIDFIKEKRKIFI</sequence>
<proteinExistence type="predicted"/>
<dbReference type="RefSeq" id="WP_072892935.1">
    <property type="nucleotide sequence ID" value="NZ_FQVM01000004.1"/>
</dbReference>
<accession>A0A1M4U318</accession>
<name>A0A1M4U318_9CLOT</name>
<dbReference type="STRING" id="1533.SAMN05443638_1042"/>
<organism evidence="1 2">
    <name type="scientific">Clostridium fallax</name>
    <dbReference type="NCBI Taxonomy" id="1533"/>
    <lineage>
        <taxon>Bacteria</taxon>
        <taxon>Bacillati</taxon>
        <taxon>Bacillota</taxon>
        <taxon>Clostridia</taxon>
        <taxon>Eubacteriales</taxon>
        <taxon>Clostridiaceae</taxon>
        <taxon>Clostridium</taxon>
    </lineage>
</organism>
<protein>
    <submittedName>
        <fullName evidence="1">Uncharacterized protein</fullName>
    </submittedName>
</protein>
<reference evidence="1 2" key="1">
    <citation type="submission" date="2016-11" db="EMBL/GenBank/DDBJ databases">
        <authorList>
            <person name="Jaros S."/>
            <person name="Januszkiewicz K."/>
            <person name="Wedrychowicz H."/>
        </authorList>
    </citation>
    <scope>NUCLEOTIDE SEQUENCE [LARGE SCALE GENOMIC DNA]</scope>
    <source>
        <strain evidence="1 2">DSM 2631</strain>
    </source>
</reference>
<evidence type="ECO:0000313" key="1">
    <source>
        <dbReference type="EMBL" id="SHE50917.1"/>
    </source>
</evidence>
<keyword evidence="2" id="KW-1185">Reference proteome</keyword>